<feature type="signal peptide" evidence="1">
    <location>
        <begin position="1"/>
        <end position="23"/>
    </location>
</feature>
<keyword evidence="1" id="KW-0964">Secreted</keyword>
<name>A0A8T2UEI0_CERRI</name>
<feature type="chain" id="PRO_5035966408" description="Dirigent protein" evidence="1">
    <location>
        <begin position="24"/>
        <end position="212"/>
    </location>
</feature>
<organism evidence="2 3">
    <name type="scientific">Ceratopteris richardii</name>
    <name type="common">Triangle waterfern</name>
    <dbReference type="NCBI Taxonomy" id="49495"/>
    <lineage>
        <taxon>Eukaryota</taxon>
        <taxon>Viridiplantae</taxon>
        <taxon>Streptophyta</taxon>
        <taxon>Embryophyta</taxon>
        <taxon>Tracheophyta</taxon>
        <taxon>Polypodiopsida</taxon>
        <taxon>Polypodiidae</taxon>
        <taxon>Polypodiales</taxon>
        <taxon>Pteridineae</taxon>
        <taxon>Pteridaceae</taxon>
        <taxon>Parkerioideae</taxon>
        <taxon>Ceratopteris</taxon>
    </lineage>
</organism>
<gene>
    <name evidence="2" type="ORF">KP509_07G090300</name>
</gene>
<keyword evidence="1" id="KW-0732">Signal</keyword>
<dbReference type="EMBL" id="CM035412">
    <property type="protein sequence ID" value="KAH7433872.1"/>
    <property type="molecule type" value="Genomic_DNA"/>
</dbReference>
<comment type="function">
    <text evidence="1">Dirigent proteins impart stereoselectivity on the phenoxy radical-coupling reaction, yielding optically active lignans from two molecules of coniferyl alcohol in the biosynthesis of lignans, flavonolignans, and alkaloids and thus plays a central role in plant secondary metabolism.</text>
</comment>
<keyword evidence="3" id="KW-1185">Reference proteome</keyword>
<dbReference type="OrthoDB" id="2000418at2759"/>
<accession>A0A8T2UEI0</accession>
<dbReference type="Proteomes" id="UP000825935">
    <property type="component" value="Chromosome 7"/>
</dbReference>
<comment type="caution">
    <text evidence="2">The sequence shown here is derived from an EMBL/GenBank/DDBJ whole genome shotgun (WGS) entry which is preliminary data.</text>
</comment>
<dbReference type="InterPro" id="IPR004265">
    <property type="entry name" value="Dirigent"/>
</dbReference>
<sequence length="212" mass="23000">MANTQALGYFLLLTLSTTYLGAAFPCPSHASDDSKLRLTCFSFISFQLVLPSPELHTNTTHENAEAHRQPMSPYIFGDKPLFQYGQTTYNHVEMEENSEQFQVGTASGLYLADSQNDREVRYVYLTATFKNSTNEEGKLMSGSVVIVGSLSAAAVSIAGGTGDFAFVLGQAKVKSSPALAGPVLLFELELRTYPEYSCCETVVEGDEASFAS</sequence>
<proteinExistence type="inferred from homology"/>
<keyword evidence="1" id="KW-0052">Apoplast</keyword>
<protein>
    <recommendedName>
        <fullName evidence="1">Dirigent protein</fullName>
    </recommendedName>
</protein>
<evidence type="ECO:0000313" key="3">
    <source>
        <dbReference type="Proteomes" id="UP000825935"/>
    </source>
</evidence>
<reference evidence="2" key="1">
    <citation type="submission" date="2021-08" db="EMBL/GenBank/DDBJ databases">
        <title>WGS assembly of Ceratopteris richardii.</title>
        <authorList>
            <person name="Marchant D.B."/>
            <person name="Chen G."/>
            <person name="Jenkins J."/>
            <person name="Shu S."/>
            <person name="Leebens-Mack J."/>
            <person name="Grimwood J."/>
            <person name="Schmutz J."/>
            <person name="Soltis P."/>
            <person name="Soltis D."/>
            <person name="Chen Z.-H."/>
        </authorList>
    </citation>
    <scope>NUCLEOTIDE SEQUENCE</scope>
    <source>
        <strain evidence="2">Whitten #5841</strain>
        <tissue evidence="2">Leaf</tissue>
    </source>
</reference>
<dbReference type="GO" id="GO:0048046">
    <property type="term" value="C:apoplast"/>
    <property type="evidence" value="ECO:0007669"/>
    <property type="project" value="UniProtKB-SubCell"/>
</dbReference>
<evidence type="ECO:0000313" key="2">
    <source>
        <dbReference type="EMBL" id="KAH7433872.1"/>
    </source>
</evidence>
<comment type="subunit">
    <text evidence="1">Homodimer.</text>
</comment>
<comment type="subcellular location">
    <subcellularLocation>
        <location evidence="1">Secreted</location>
        <location evidence="1">Extracellular space</location>
        <location evidence="1">Apoplast</location>
    </subcellularLocation>
</comment>
<dbReference type="Pfam" id="PF03018">
    <property type="entry name" value="Dirigent"/>
    <property type="match status" value="1"/>
</dbReference>
<evidence type="ECO:0000256" key="1">
    <source>
        <dbReference type="RuleBase" id="RU363099"/>
    </source>
</evidence>
<comment type="similarity">
    <text evidence="1">Belongs to the plant dirigent protein family.</text>
</comment>
<dbReference type="AlphaFoldDB" id="A0A8T2UEI0"/>